<feature type="domain" description="PurE" evidence="1">
    <location>
        <begin position="115"/>
        <end position="247"/>
    </location>
</feature>
<dbReference type="PANTHER" id="PTHR43064:SF1">
    <property type="entry name" value="SLL1489 PROTEIN"/>
    <property type="match status" value="1"/>
</dbReference>
<dbReference type="GO" id="GO:0006189">
    <property type="term" value="P:'de novo' IMP biosynthetic process"/>
    <property type="evidence" value="ECO:0007669"/>
    <property type="project" value="InterPro"/>
</dbReference>
<reference evidence="2 3" key="1">
    <citation type="journal article" date="2017" name="Int. J. Syst. Evol. Microbiol.">
        <title>Desulfovibrio senegalensis sp. nov., a mesophilic sulfate reducer isolated from marine sediment.</title>
        <authorList>
            <person name="Thioye A."/>
            <person name="Gam Z.B.A."/>
            <person name="Mbengue M."/>
            <person name="Cayol J.L."/>
            <person name="Joseph-Bartoli M."/>
            <person name="Toure-Kane C."/>
            <person name="Labat M."/>
        </authorList>
    </citation>
    <scope>NUCLEOTIDE SEQUENCE [LARGE SCALE GENOMIC DNA]</scope>
    <source>
        <strain evidence="2 3">DSM 101509</strain>
    </source>
</reference>
<dbReference type="PANTHER" id="PTHR43064">
    <property type="entry name" value="PHOSPHORIBOSYLAMINOIMIDAZOLE CARBOXYLASE-RELATED"/>
    <property type="match status" value="1"/>
</dbReference>
<dbReference type="InterPro" id="IPR000031">
    <property type="entry name" value="PurE_dom"/>
</dbReference>
<keyword evidence="3" id="KW-1185">Reference proteome</keyword>
<dbReference type="GO" id="GO:0016787">
    <property type="term" value="F:hydrolase activity"/>
    <property type="evidence" value="ECO:0007669"/>
    <property type="project" value="InterPro"/>
</dbReference>
<gene>
    <name evidence="2" type="primary">larB</name>
    <name evidence="2" type="ORF">F8A88_12990</name>
</gene>
<dbReference type="InterPro" id="IPR039476">
    <property type="entry name" value="P2CMN_synthase_LarB"/>
</dbReference>
<dbReference type="Proteomes" id="UP000438699">
    <property type="component" value="Unassembled WGS sequence"/>
</dbReference>
<sequence>MDDILDRFAQGELTREQARKALVSLGCAQVAVGRLDTGRLERTGQPEVVFCQGKTPDQVAIAMQGLYAHHGRALGTRADADQFAAVEALLPDCEYDPVSSVLRAGNTMETIDGKPAVAVISAGTADLPVAEEAARCAAFLGCRVERYHDCGVAGLHRLLDVRADLEQAGAVIAVAGMDGAMASVLGGLSAVPVVAVPTSVGYGAAFDGLAPLLSMLNACAPGVAVVNIDNGFGAAAFAARIVRGASRE</sequence>
<proteinExistence type="predicted"/>
<accession>A0A6N6N0F4</accession>
<dbReference type="SMART" id="SM01001">
    <property type="entry name" value="AIRC"/>
    <property type="match status" value="1"/>
</dbReference>
<dbReference type="AlphaFoldDB" id="A0A6N6N0F4"/>
<dbReference type="Gene3D" id="3.40.50.1970">
    <property type="match status" value="1"/>
</dbReference>
<organism evidence="2 3">
    <name type="scientific">Pseudodesulfovibrio senegalensis</name>
    <dbReference type="NCBI Taxonomy" id="1721087"/>
    <lineage>
        <taxon>Bacteria</taxon>
        <taxon>Pseudomonadati</taxon>
        <taxon>Thermodesulfobacteriota</taxon>
        <taxon>Desulfovibrionia</taxon>
        <taxon>Desulfovibrionales</taxon>
        <taxon>Desulfovibrionaceae</taxon>
    </lineage>
</organism>
<dbReference type="Pfam" id="PF00731">
    <property type="entry name" value="AIRC"/>
    <property type="match status" value="1"/>
</dbReference>
<dbReference type="SUPFAM" id="SSF52255">
    <property type="entry name" value="N5-CAIR mutase (phosphoribosylaminoimidazole carboxylase, PurE)"/>
    <property type="match status" value="1"/>
</dbReference>
<name>A0A6N6N0F4_9BACT</name>
<dbReference type="NCBIfam" id="NF033503">
    <property type="entry name" value="LarB"/>
    <property type="match status" value="1"/>
</dbReference>
<evidence type="ECO:0000313" key="3">
    <source>
        <dbReference type="Proteomes" id="UP000438699"/>
    </source>
</evidence>
<evidence type="ECO:0000259" key="1">
    <source>
        <dbReference type="SMART" id="SM01001"/>
    </source>
</evidence>
<dbReference type="RefSeq" id="WP_151151602.1">
    <property type="nucleotide sequence ID" value="NZ_WAIE01000006.1"/>
</dbReference>
<evidence type="ECO:0000313" key="2">
    <source>
        <dbReference type="EMBL" id="KAB1440858.1"/>
    </source>
</evidence>
<dbReference type="EMBL" id="WAIE01000006">
    <property type="protein sequence ID" value="KAB1440858.1"/>
    <property type="molecule type" value="Genomic_DNA"/>
</dbReference>
<protein>
    <submittedName>
        <fullName evidence="2">Nickel pincer cofactor biosynthesis protein LarB</fullName>
    </submittedName>
</protein>
<comment type="caution">
    <text evidence="2">The sequence shown here is derived from an EMBL/GenBank/DDBJ whole genome shotgun (WGS) entry which is preliminary data.</text>
</comment>
<dbReference type="OrthoDB" id="9782511at2"/>